<reference evidence="2" key="1">
    <citation type="journal article" date="2014" name="Int. J. Syst. Evol. Microbiol.">
        <title>Complete genome of a new Firmicutes species belonging to the dominant human colonic microbiota ('Ruminococcus bicirculans') reveals two chromosomes and a selective capacity to utilize plant glucans.</title>
        <authorList>
            <consortium name="NISC Comparative Sequencing Program"/>
            <person name="Wegmann U."/>
            <person name="Louis P."/>
            <person name="Goesmann A."/>
            <person name="Henrissat B."/>
            <person name="Duncan S.H."/>
            <person name="Flint H.J."/>
        </authorList>
    </citation>
    <scope>NUCLEOTIDE SEQUENCE</scope>
    <source>
        <strain evidence="2">NBRC 103191</strain>
    </source>
</reference>
<reference evidence="3 4" key="2">
    <citation type="submission" date="2016-10" db="EMBL/GenBank/DDBJ databases">
        <authorList>
            <person name="de Groot N.N."/>
        </authorList>
    </citation>
    <scope>NUCLEOTIDE SEQUENCE [LARGE SCALE GENOMIC DNA]</scope>
    <source>
        <strain evidence="3 4">DSM 23406</strain>
    </source>
</reference>
<accession>A0A1G6U8X3</accession>
<evidence type="ECO:0000313" key="2">
    <source>
        <dbReference type="EMBL" id="GLR30336.1"/>
    </source>
</evidence>
<dbReference type="Proteomes" id="UP000198501">
    <property type="component" value="Unassembled WGS sequence"/>
</dbReference>
<feature type="transmembrane region" description="Helical" evidence="1">
    <location>
        <begin position="27"/>
        <end position="48"/>
    </location>
</feature>
<keyword evidence="5" id="KW-1185">Reference proteome</keyword>
<dbReference type="Proteomes" id="UP001156645">
    <property type="component" value="Unassembled WGS sequence"/>
</dbReference>
<proteinExistence type="predicted"/>
<gene>
    <name evidence="2" type="ORF">GCM10007915_25750</name>
    <name evidence="3" type="ORF">SAMN05660405_00113</name>
</gene>
<keyword evidence="1" id="KW-0472">Membrane</keyword>
<dbReference type="EMBL" id="BSOK01000061">
    <property type="protein sequence ID" value="GLR30336.1"/>
    <property type="molecule type" value="Genomic_DNA"/>
</dbReference>
<evidence type="ECO:0000256" key="1">
    <source>
        <dbReference type="SAM" id="Phobius"/>
    </source>
</evidence>
<dbReference type="AlphaFoldDB" id="A0A1G6U8X3"/>
<reference evidence="5" key="3">
    <citation type="journal article" date="2019" name="Int. J. Syst. Evol. Microbiol.">
        <title>The Global Catalogue of Microorganisms (GCM) 10K type strain sequencing project: providing services to taxonomists for standard genome sequencing and annotation.</title>
        <authorList>
            <consortium name="The Broad Institute Genomics Platform"/>
            <consortium name="The Broad Institute Genome Sequencing Center for Infectious Disease"/>
            <person name="Wu L."/>
            <person name="Ma J."/>
        </authorList>
    </citation>
    <scope>NUCLEOTIDE SEQUENCE [LARGE SCALE GENOMIC DNA]</scope>
    <source>
        <strain evidence="5">NBRC 103191</strain>
    </source>
</reference>
<evidence type="ECO:0008006" key="6">
    <source>
        <dbReference type="Google" id="ProtNLM"/>
    </source>
</evidence>
<evidence type="ECO:0000313" key="3">
    <source>
        <dbReference type="EMBL" id="SDD37156.1"/>
    </source>
</evidence>
<protein>
    <recommendedName>
        <fullName evidence="6">Pilus assembly protein PilX</fullName>
    </recommendedName>
</protein>
<organism evidence="3 4">
    <name type="scientific">Psychrobacter pacificensis</name>
    <dbReference type="NCBI Taxonomy" id="112002"/>
    <lineage>
        <taxon>Bacteria</taxon>
        <taxon>Pseudomonadati</taxon>
        <taxon>Pseudomonadota</taxon>
        <taxon>Gammaproteobacteria</taxon>
        <taxon>Moraxellales</taxon>
        <taxon>Moraxellaceae</taxon>
        <taxon>Psychrobacter</taxon>
    </lineage>
</organism>
<keyword evidence="1" id="KW-0812">Transmembrane</keyword>
<name>A0A1G6U8X3_9GAMM</name>
<evidence type="ECO:0000313" key="4">
    <source>
        <dbReference type="Proteomes" id="UP000198501"/>
    </source>
</evidence>
<sequence length="291" mass="31528">MTIHRYSPNSTIKDVKMTIGYRSAERGATLIVVLLFLVLIMLAGAIAVRQSNTDLKIATSDQINTVLLQSSDSANQKLEMMLNGSSTSTEYLDVTSAAGVFGHFLLNPENSTNEFIYCFNPRTKKYLASNATIMVKGTTANPTAYWSGLNNGICDYNSADGYTSARQTVVTQMSVTVAPVDPNAERFGHMVIGKEIEDRTSKKFTFDIRSASALPSYSEPKANGDNCFAQTSIKANVIGSKKSLSDCMLAANTPSKMLYEQADVENISSSTKCIPFGRGTLNAECVLKTTP</sequence>
<dbReference type="RefSeq" id="WP_244265471.1">
    <property type="nucleotide sequence ID" value="NZ_BSOK01000061.1"/>
</dbReference>
<keyword evidence="1" id="KW-1133">Transmembrane helix</keyword>
<dbReference type="EMBL" id="FNAL01000001">
    <property type="protein sequence ID" value="SDD37156.1"/>
    <property type="molecule type" value="Genomic_DNA"/>
</dbReference>
<reference evidence="2" key="4">
    <citation type="submission" date="2023-01" db="EMBL/GenBank/DDBJ databases">
        <title>Draft genome sequence of Psychrobacter pacificensis strain NBRC 103191.</title>
        <authorList>
            <person name="Sun Q."/>
            <person name="Mori K."/>
        </authorList>
    </citation>
    <scope>NUCLEOTIDE SEQUENCE</scope>
    <source>
        <strain evidence="2">NBRC 103191</strain>
    </source>
</reference>
<evidence type="ECO:0000313" key="5">
    <source>
        <dbReference type="Proteomes" id="UP001156645"/>
    </source>
</evidence>